<evidence type="ECO:0000313" key="2">
    <source>
        <dbReference type="EMBL" id="CAI9944939.1"/>
    </source>
</evidence>
<feature type="compositionally biased region" description="Low complexity" evidence="1">
    <location>
        <begin position="1116"/>
        <end position="1129"/>
    </location>
</feature>
<gene>
    <name evidence="2" type="ORF">HINF_LOCUS32584</name>
    <name evidence="3" type="ORF">HINF_LOCUS43664</name>
</gene>
<sequence>MERLCIQLPLSQTQNAIELSDFIKLIEFLRETSIDFKKPEFNELSSRPYLQINQFQLKPKIPLICKKYQISPNNNACIIQLINNCYLLVQNSKIQYLKAPRDLFDIPDNKTLKKLKKGQNNFDLTLQSDQDSNCLAISDMGDCYIQTEHLQYYFSQQSGKCKLMSLFQQQTDIFISRQNLYTAIFPPQSQHMTEPDKELIISHIQIEKGRLLLELLLIDDGVLKSRVQKKISPQNQQEDIYLTQQCLLNTGRSLLVIINENLFQVYFDFTQQSEEQFTSLDKQLSPVCSDNFTKQKVYLQRLNLLKFIKNNSATQQLVFIKFVQSADSNLITILFKDFIILFSTPTLFSLIKIQSFDSNNTDLVINQNRNLILKLSQSSFIHYEINLQFDKQGLVIHPDRFYQTSINATILQTAAQDLSKYNYEDLTQLICFLMHSITDLQAIVLLSKQSHVVQQILSEQYQIDLLQVQLVQQIILKFVQMSIMQVRVGVQVNMLQLLKFKDLVNSYNNHPLMMYIAELFQEQFSQYYLQKYNMVYFLKQLEYYSLDDYDKSIYQLNFEDNYNAACQIIALSSIYFEMNLRQKQYVPDQLLIVAALLFALSRDIQSVKQMSIPQVILEKYSNLLKVLGFAQLSALPSIPQLPALLLLTFNSNLRLFDGAMGFKPVFCPLDDLFQTLLISYQQIIDASHASIIFKLNQPIYKYKSALLCQSSAQPYLIQLKNAPNTSEEFQFYLELLLKQENYQMLLNILLDENASRKLQQLSAYFKQTYQFSQNSFSFNPFLIKLIKSISLGQKQFAGVDGIINITNLYHYIKQDKYADIFTPYALAIVNKEVIENALILAKESHTHAIRYLDNINNQFELEQTVNNKRNPLHKKIIQLRAILLEQKGLFLKYNLKETKEHECGASRDLDISELEVKNNLKSTQVVKNLQQQEQSSSQLRQQTFKDQESVRLYQPDTSSLQSSLAPPKPAQQGNAFTPQNIQYQSQQNNMPMRQTAQQVQQTINPQQQSQYQFQSNDESGIALDLLQQCDNYDPQKEISMQFVEGNQFIEQKPYKSQIQIPHPLPQSQFNQSNMASSSRPIEIRRIRVSDLANPQQSIQNQQASYNKPRIPPAIPPQNQQQNSTNTIPPALNQFQDPKQQFIPLSNEQNSKTYTNQQIPVYQTANIAQFKPQNIQTIQYNQSIQQNNTSQIKQPTNLQYQPFVKPQTNVNGKYQVPIVNYQSQKYEQTKQEIPRQKVQIPIFQQPVQQQQYFQPTVQYKQPQVQYQQPIIQQQQYQAPIQQQYSQQPQYQQPQQVQQQYQQPQYQTYQQPVQAQPYQQQNQRNQQQYYDQPPMNNQKQQLSIYQQQNEQYEVPTQVVQKPSYKVHYVEKSFKKQSPQDLQKIEGIIGPGVNVGFQQVQKEPENEYKNFDFIQNKLNQYQPYSELKQEEQPNIQKQTDIQINQFADLPNQQTQSQPKVNVFQSNIQNNQKIDPVVPQFAPSVEITSSVIMPQSQIQYERPQYDFKQYDRPQQSVQPEISSSVVNIPAAQVKQNTYNAEPRDDVMDQIDQLLNKAKLGQQQTQQFMNSGVQKGYQQREQISYSEDVDHLQGALAMFK</sequence>
<reference evidence="3 4" key="2">
    <citation type="submission" date="2024-07" db="EMBL/GenBank/DDBJ databases">
        <authorList>
            <person name="Akdeniz Z."/>
        </authorList>
    </citation>
    <scope>NUCLEOTIDE SEQUENCE [LARGE SCALE GENOMIC DNA]</scope>
</reference>
<feature type="compositionally biased region" description="Polar residues" evidence="1">
    <location>
        <begin position="955"/>
        <end position="964"/>
    </location>
</feature>
<dbReference type="Proteomes" id="UP001642409">
    <property type="component" value="Unassembled WGS sequence"/>
</dbReference>
<dbReference type="EMBL" id="CATOUU010000735">
    <property type="protein sequence ID" value="CAI9944939.1"/>
    <property type="molecule type" value="Genomic_DNA"/>
</dbReference>
<accession>A0AA86PRP3</accession>
<proteinExistence type="predicted"/>
<keyword evidence="4" id="KW-1185">Reference proteome</keyword>
<organism evidence="2">
    <name type="scientific">Hexamita inflata</name>
    <dbReference type="NCBI Taxonomy" id="28002"/>
    <lineage>
        <taxon>Eukaryota</taxon>
        <taxon>Metamonada</taxon>
        <taxon>Diplomonadida</taxon>
        <taxon>Hexamitidae</taxon>
        <taxon>Hexamitinae</taxon>
        <taxon>Hexamita</taxon>
    </lineage>
</organism>
<name>A0AA86PRP3_9EUKA</name>
<protein>
    <submittedName>
        <fullName evidence="2">Uncharacterized protein</fullName>
    </submittedName>
</protein>
<feature type="region of interest" description="Disordered" evidence="1">
    <location>
        <begin position="1092"/>
        <end position="1132"/>
    </location>
</feature>
<reference evidence="2" key="1">
    <citation type="submission" date="2023-06" db="EMBL/GenBank/DDBJ databases">
        <authorList>
            <person name="Kurt Z."/>
        </authorList>
    </citation>
    <scope>NUCLEOTIDE SEQUENCE</scope>
</reference>
<evidence type="ECO:0000256" key="1">
    <source>
        <dbReference type="SAM" id="MobiDB-lite"/>
    </source>
</evidence>
<evidence type="ECO:0000313" key="3">
    <source>
        <dbReference type="EMBL" id="CAL6049970.1"/>
    </source>
</evidence>
<evidence type="ECO:0000313" key="4">
    <source>
        <dbReference type="Proteomes" id="UP001642409"/>
    </source>
</evidence>
<dbReference type="EMBL" id="CAXDID020000182">
    <property type="protein sequence ID" value="CAL6049970.1"/>
    <property type="molecule type" value="Genomic_DNA"/>
</dbReference>
<feature type="region of interest" description="Disordered" evidence="1">
    <location>
        <begin position="955"/>
        <end position="975"/>
    </location>
</feature>
<feature type="compositionally biased region" description="Low complexity" evidence="1">
    <location>
        <begin position="1310"/>
        <end position="1332"/>
    </location>
</feature>
<feature type="region of interest" description="Disordered" evidence="1">
    <location>
        <begin position="1310"/>
        <end position="1338"/>
    </location>
</feature>
<feature type="compositionally biased region" description="Polar residues" evidence="1">
    <location>
        <begin position="1092"/>
        <end position="1105"/>
    </location>
</feature>
<comment type="caution">
    <text evidence="2">The sequence shown here is derived from an EMBL/GenBank/DDBJ whole genome shotgun (WGS) entry which is preliminary data.</text>
</comment>